<sequence>MPNPISGVVTKDGKTLAPGAANHLATDAVLWALIQAMINKGEIYSGDLLAALDSAHMELAKTGTTDTQADADRFAASLAVGRVIKAIKDL</sequence>
<keyword evidence="2" id="KW-1185">Reference proteome</keyword>
<proteinExistence type="predicted"/>
<dbReference type="EMBL" id="JAUYVI010000009">
    <property type="protein sequence ID" value="MDQ7251028.1"/>
    <property type="molecule type" value="Genomic_DNA"/>
</dbReference>
<protein>
    <submittedName>
        <fullName evidence="1">Uncharacterized protein</fullName>
    </submittedName>
</protein>
<evidence type="ECO:0000313" key="1">
    <source>
        <dbReference type="EMBL" id="MDQ7251028.1"/>
    </source>
</evidence>
<reference evidence="2" key="1">
    <citation type="submission" date="2023-08" db="EMBL/GenBank/DDBJ databases">
        <title>Rhodospirillaceae gen. nov., a novel taxon isolated from the Yangtze River Yuezi River estuary sludge.</title>
        <authorList>
            <person name="Ruan L."/>
        </authorList>
    </citation>
    <scope>NUCLEOTIDE SEQUENCE [LARGE SCALE GENOMIC DNA]</scope>
    <source>
        <strain evidence="2">R-7</strain>
    </source>
</reference>
<comment type="caution">
    <text evidence="1">The sequence shown here is derived from an EMBL/GenBank/DDBJ whole genome shotgun (WGS) entry which is preliminary data.</text>
</comment>
<accession>A0ABU0YTJ1</accession>
<dbReference type="RefSeq" id="WP_379960992.1">
    <property type="nucleotide sequence ID" value="NZ_JAUYVI010000009.1"/>
</dbReference>
<name>A0ABU0YTJ1_9PROT</name>
<organism evidence="1 2">
    <name type="scientific">Dongia sedimenti</name>
    <dbReference type="NCBI Taxonomy" id="3064282"/>
    <lineage>
        <taxon>Bacteria</taxon>
        <taxon>Pseudomonadati</taxon>
        <taxon>Pseudomonadota</taxon>
        <taxon>Alphaproteobacteria</taxon>
        <taxon>Rhodospirillales</taxon>
        <taxon>Dongiaceae</taxon>
        <taxon>Dongia</taxon>
    </lineage>
</organism>
<evidence type="ECO:0000313" key="2">
    <source>
        <dbReference type="Proteomes" id="UP001230156"/>
    </source>
</evidence>
<dbReference type="Proteomes" id="UP001230156">
    <property type="component" value="Unassembled WGS sequence"/>
</dbReference>
<gene>
    <name evidence="1" type="ORF">Q8A70_25300</name>
</gene>